<dbReference type="NCBIfam" id="TIGR00252">
    <property type="entry name" value="YraN family protein"/>
    <property type="match status" value="1"/>
</dbReference>
<dbReference type="GO" id="GO:0003676">
    <property type="term" value="F:nucleic acid binding"/>
    <property type="evidence" value="ECO:0007669"/>
    <property type="project" value="InterPro"/>
</dbReference>
<keyword evidence="3" id="KW-0540">Nuclease</keyword>
<dbReference type="RefSeq" id="WP_059034196.1">
    <property type="nucleotide sequence ID" value="NZ_BSDN01000004.1"/>
</dbReference>
<protein>
    <recommendedName>
        <fullName evidence="2">UPF0102 protein TSYNT_9537</fullName>
    </recommendedName>
</protein>
<dbReference type="CDD" id="cd20736">
    <property type="entry name" value="PoNe_Nuclease"/>
    <property type="match status" value="1"/>
</dbReference>
<name>A0A0U9HQT1_9FIRM</name>
<evidence type="ECO:0000313" key="3">
    <source>
        <dbReference type="EMBL" id="GAQ26273.1"/>
    </source>
</evidence>
<dbReference type="PANTHER" id="PTHR34039:SF1">
    <property type="entry name" value="UPF0102 PROTEIN YRAN"/>
    <property type="match status" value="1"/>
</dbReference>
<dbReference type="Proteomes" id="UP000062160">
    <property type="component" value="Unassembled WGS sequence"/>
</dbReference>
<comment type="similarity">
    <text evidence="1 2">Belongs to the UPF0102 family.</text>
</comment>
<dbReference type="EMBL" id="DF977003">
    <property type="protein sequence ID" value="GAQ26273.1"/>
    <property type="molecule type" value="Genomic_DNA"/>
</dbReference>
<dbReference type="AlphaFoldDB" id="A0A0U9HQT1"/>
<dbReference type="SUPFAM" id="SSF52980">
    <property type="entry name" value="Restriction endonuclease-like"/>
    <property type="match status" value="1"/>
</dbReference>
<evidence type="ECO:0000313" key="4">
    <source>
        <dbReference type="Proteomes" id="UP000062160"/>
    </source>
</evidence>
<dbReference type="NCBIfam" id="NF009150">
    <property type="entry name" value="PRK12497.1-3"/>
    <property type="match status" value="1"/>
</dbReference>
<reference evidence="3" key="1">
    <citation type="journal article" date="2016" name="Genome Announc.">
        <title>Draft Genome Sequence of the Syntrophic Lactate-Degrading Bacterium Tepidanaerobacter syntrophicus JLT.</title>
        <authorList>
            <person name="Matsuura N."/>
            <person name="Ohashi A."/>
            <person name="Tourlousse D.M."/>
            <person name="Sekiguchi Y."/>
        </authorList>
    </citation>
    <scope>NUCLEOTIDE SEQUENCE [LARGE SCALE GENOMIC DNA]</scope>
    <source>
        <strain evidence="3">JL</strain>
    </source>
</reference>
<dbReference type="InterPro" id="IPR003509">
    <property type="entry name" value="UPF0102_YraN-like"/>
</dbReference>
<dbReference type="Pfam" id="PF02021">
    <property type="entry name" value="UPF0102"/>
    <property type="match status" value="1"/>
</dbReference>
<dbReference type="InterPro" id="IPR011335">
    <property type="entry name" value="Restrct_endonuc-II-like"/>
</dbReference>
<evidence type="ECO:0000256" key="1">
    <source>
        <dbReference type="ARBA" id="ARBA00006738"/>
    </source>
</evidence>
<proteinExistence type="inferred from homology"/>
<dbReference type="InterPro" id="IPR011856">
    <property type="entry name" value="tRNA_endonuc-like_dom_sf"/>
</dbReference>
<keyword evidence="3" id="KW-0378">Hydrolase</keyword>
<evidence type="ECO:0000256" key="2">
    <source>
        <dbReference type="HAMAP-Rule" id="MF_00048"/>
    </source>
</evidence>
<organism evidence="3">
    <name type="scientific">Tepidanaerobacter syntrophicus</name>
    <dbReference type="NCBI Taxonomy" id="224999"/>
    <lineage>
        <taxon>Bacteria</taxon>
        <taxon>Bacillati</taxon>
        <taxon>Bacillota</taxon>
        <taxon>Clostridia</taxon>
        <taxon>Thermosediminibacterales</taxon>
        <taxon>Tepidanaerobacteraceae</taxon>
        <taxon>Tepidanaerobacter</taxon>
    </lineage>
</organism>
<dbReference type="HAMAP" id="MF_00048">
    <property type="entry name" value="UPF0102"/>
    <property type="match status" value="1"/>
</dbReference>
<gene>
    <name evidence="3" type="ORF">TSYNT_9537</name>
</gene>
<accession>A0A0U9HQT1</accession>
<keyword evidence="4" id="KW-1185">Reference proteome</keyword>
<dbReference type="NCBIfam" id="NF009154">
    <property type="entry name" value="PRK12497.3-3"/>
    <property type="match status" value="1"/>
</dbReference>
<sequence length="117" mass="13780">MNPKKLGTLGEQYAAQYLQCKHYRILKMNFNCKYGEIDIIAENKGIIIFVEVKTRKSTNYGRGMEAVNYVKQQKIRKVALYYLKENPGYFDGIRFDVIDIMLNNNNKFEIEHIENAF</sequence>
<dbReference type="Gene3D" id="3.40.1350.10">
    <property type="match status" value="1"/>
</dbReference>
<keyword evidence="3" id="KW-0255">Endonuclease</keyword>
<dbReference type="GO" id="GO:0004519">
    <property type="term" value="F:endonuclease activity"/>
    <property type="evidence" value="ECO:0007669"/>
    <property type="project" value="UniProtKB-KW"/>
</dbReference>
<dbReference type="PANTHER" id="PTHR34039">
    <property type="entry name" value="UPF0102 PROTEIN YRAN"/>
    <property type="match status" value="1"/>
</dbReference>
<dbReference type="STRING" id="224999.GCA_001485475_02317"/>
<dbReference type="OrthoDB" id="9802516at2"/>